<organism evidence="2 3">
    <name type="scientific">Diaphorina citri</name>
    <name type="common">Asian citrus psyllid</name>
    <dbReference type="NCBI Taxonomy" id="121845"/>
    <lineage>
        <taxon>Eukaryota</taxon>
        <taxon>Metazoa</taxon>
        <taxon>Ecdysozoa</taxon>
        <taxon>Arthropoda</taxon>
        <taxon>Hexapoda</taxon>
        <taxon>Insecta</taxon>
        <taxon>Pterygota</taxon>
        <taxon>Neoptera</taxon>
        <taxon>Paraneoptera</taxon>
        <taxon>Hemiptera</taxon>
        <taxon>Sternorrhyncha</taxon>
        <taxon>Psylloidea</taxon>
        <taxon>Psyllidae</taxon>
        <taxon>Diaphorininae</taxon>
        <taxon>Diaphorina</taxon>
    </lineage>
</organism>
<evidence type="ECO:0000256" key="1">
    <source>
        <dbReference type="SAM" id="Phobius"/>
    </source>
</evidence>
<dbReference type="STRING" id="121845.A0A3Q0JCU3"/>
<keyword evidence="1" id="KW-0472">Membrane</keyword>
<gene>
    <name evidence="3" type="primary">LOC113471404</name>
</gene>
<keyword evidence="1" id="KW-0812">Transmembrane</keyword>
<feature type="transmembrane region" description="Helical" evidence="1">
    <location>
        <begin position="322"/>
        <end position="344"/>
    </location>
</feature>
<dbReference type="PaxDb" id="121845-A0A3Q0JCU3"/>
<evidence type="ECO:0000313" key="3">
    <source>
        <dbReference type="RefSeq" id="XP_026686332.1"/>
    </source>
</evidence>
<reference evidence="3" key="1">
    <citation type="submission" date="2025-08" db="UniProtKB">
        <authorList>
            <consortium name="RefSeq"/>
        </authorList>
    </citation>
    <scope>IDENTIFICATION</scope>
</reference>
<keyword evidence="1" id="KW-1133">Transmembrane helix</keyword>
<dbReference type="Proteomes" id="UP000079169">
    <property type="component" value="Unplaced"/>
</dbReference>
<evidence type="ECO:0000313" key="2">
    <source>
        <dbReference type="Proteomes" id="UP000079169"/>
    </source>
</evidence>
<dbReference type="RefSeq" id="XP_026686332.1">
    <property type="nucleotide sequence ID" value="XM_026830531.1"/>
</dbReference>
<name>A0A3Q0JCU3_DIACI</name>
<sequence>METRNNCYLNSGYNHINDTFESVDNLEDDEGYQFDNEMYVDDEEILSKVHNIDTRDNNVYSASPFRRYSPVGQSIRQYDSRSTLLSITPQKHNYQPVVQRHREFPKVTPKRNFKLDRCASYSVPNRRNNLDVLAPMIAQAALNQQNSAQNLRRTMSIAGISQYRGSYHGRNQSPSDLISPNLPTRTRSARVISSRRRLNMNITSPNTTSQALLRHHSLVVRNHNQSTLSPEKSLRPALDDLETTFSVKNTASSICGSQYSTSKSMAVISPTYRPTARVTSTPIKLTPIVDDEEASFFKKSFSPSKEHSWIRSPRQHLPMCSLFLASSLLLLSGAASFLMAFYLLSLMGRTYYLNVGVFSGTVSMTLGMLGFRFRDWEWLPNRNYVSGFILISLFSLVHMIGLLVWTRYMFNFLLLLPLFF</sequence>
<dbReference type="AlphaFoldDB" id="A0A3Q0JCU3"/>
<accession>A0A3Q0JCU3</accession>
<dbReference type="KEGG" id="dci:113471404"/>
<keyword evidence="2" id="KW-1185">Reference proteome</keyword>
<feature type="transmembrane region" description="Helical" evidence="1">
    <location>
        <begin position="385"/>
        <end position="405"/>
    </location>
</feature>
<proteinExistence type="predicted"/>
<dbReference type="GeneID" id="113471404"/>
<feature type="transmembrane region" description="Helical" evidence="1">
    <location>
        <begin position="351"/>
        <end position="373"/>
    </location>
</feature>
<protein>
    <submittedName>
        <fullName evidence="3">Uncharacterized protein LOC113471404</fullName>
    </submittedName>
</protein>